<accession>A0AAD5KPL4</accession>
<dbReference type="AlphaFoldDB" id="A0AAD5KPL4"/>
<proteinExistence type="predicted"/>
<gene>
    <name evidence="1" type="ORF">BDA99DRAFT_531014</name>
</gene>
<name>A0AAD5KPL4_9FUNG</name>
<protein>
    <submittedName>
        <fullName evidence="1">Uncharacterized protein</fullName>
    </submittedName>
</protein>
<organism evidence="1 2">
    <name type="scientific">Phascolomyces articulosus</name>
    <dbReference type="NCBI Taxonomy" id="60185"/>
    <lineage>
        <taxon>Eukaryota</taxon>
        <taxon>Fungi</taxon>
        <taxon>Fungi incertae sedis</taxon>
        <taxon>Mucoromycota</taxon>
        <taxon>Mucoromycotina</taxon>
        <taxon>Mucoromycetes</taxon>
        <taxon>Mucorales</taxon>
        <taxon>Lichtheimiaceae</taxon>
        <taxon>Phascolomyces</taxon>
    </lineage>
</organism>
<evidence type="ECO:0000313" key="2">
    <source>
        <dbReference type="Proteomes" id="UP001209540"/>
    </source>
</evidence>
<evidence type="ECO:0000313" key="1">
    <source>
        <dbReference type="EMBL" id="KAI9278244.1"/>
    </source>
</evidence>
<reference evidence="1" key="1">
    <citation type="journal article" date="2022" name="IScience">
        <title>Evolution of zygomycete secretomes and the origins of terrestrial fungal ecologies.</title>
        <authorList>
            <person name="Chang Y."/>
            <person name="Wang Y."/>
            <person name="Mondo S."/>
            <person name="Ahrendt S."/>
            <person name="Andreopoulos W."/>
            <person name="Barry K."/>
            <person name="Beard J."/>
            <person name="Benny G.L."/>
            <person name="Blankenship S."/>
            <person name="Bonito G."/>
            <person name="Cuomo C."/>
            <person name="Desiro A."/>
            <person name="Gervers K.A."/>
            <person name="Hundley H."/>
            <person name="Kuo A."/>
            <person name="LaButti K."/>
            <person name="Lang B.F."/>
            <person name="Lipzen A."/>
            <person name="O'Donnell K."/>
            <person name="Pangilinan J."/>
            <person name="Reynolds N."/>
            <person name="Sandor L."/>
            <person name="Smith M.E."/>
            <person name="Tsang A."/>
            <person name="Grigoriev I.V."/>
            <person name="Stajich J.E."/>
            <person name="Spatafora J.W."/>
        </authorList>
    </citation>
    <scope>NUCLEOTIDE SEQUENCE</scope>
    <source>
        <strain evidence="1">RSA 2281</strain>
    </source>
</reference>
<reference evidence="1" key="2">
    <citation type="submission" date="2023-02" db="EMBL/GenBank/DDBJ databases">
        <authorList>
            <consortium name="DOE Joint Genome Institute"/>
            <person name="Mondo S.J."/>
            <person name="Chang Y."/>
            <person name="Wang Y."/>
            <person name="Ahrendt S."/>
            <person name="Andreopoulos W."/>
            <person name="Barry K."/>
            <person name="Beard J."/>
            <person name="Benny G.L."/>
            <person name="Blankenship S."/>
            <person name="Bonito G."/>
            <person name="Cuomo C."/>
            <person name="Desiro A."/>
            <person name="Gervers K.A."/>
            <person name="Hundley H."/>
            <person name="Kuo A."/>
            <person name="LaButti K."/>
            <person name="Lang B.F."/>
            <person name="Lipzen A."/>
            <person name="O'Donnell K."/>
            <person name="Pangilinan J."/>
            <person name="Reynolds N."/>
            <person name="Sandor L."/>
            <person name="Smith M.W."/>
            <person name="Tsang A."/>
            <person name="Grigoriev I.V."/>
            <person name="Stajich J.E."/>
            <person name="Spatafora J.W."/>
        </authorList>
    </citation>
    <scope>NUCLEOTIDE SEQUENCE</scope>
    <source>
        <strain evidence="1">RSA 2281</strain>
    </source>
</reference>
<comment type="caution">
    <text evidence="1">The sequence shown here is derived from an EMBL/GenBank/DDBJ whole genome shotgun (WGS) entry which is preliminary data.</text>
</comment>
<sequence length="236" mass="26517">MSDIVRRIARSSIINNMAMSFWKGPPYVKLDDSYVHSVVSVIFKSVFQSDPVLSYQCYISRANGRSGGDNNKHKTIDNDGPSAKTDFVMFMVHSQSRADLAVSEVKSPSNAGSNNVTEPDMVKMEEKCSGCWRNSIGRVYDDNLQNGLKVSSELSSTELLKTIEDVSVLPSILRGILQIKYSSTNTHRRKRSAVAKPNGDPLMYSPRHSYMAKESFYLKRDSRKTTKLLRAQQDPH</sequence>
<keyword evidence="2" id="KW-1185">Reference proteome</keyword>
<dbReference type="Proteomes" id="UP001209540">
    <property type="component" value="Unassembled WGS sequence"/>
</dbReference>
<dbReference type="EMBL" id="JAIXMP010000001">
    <property type="protein sequence ID" value="KAI9278244.1"/>
    <property type="molecule type" value="Genomic_DNA"/>
</dbReference>